<evidence type="ECO:0000313" key="3">
    <source>
        <dbReference type="Proteomes" id="UP000516404"/>
    </source>
</evidence>
<dbReference type="EMBL" id="CP061539">
    <property type="protein sequence ID" value="QNV38464.1"/>
    <property type="molecule type" value="Genomic_DNA"/>
</dbReference>
<dbReference type="RefSeq" id="WP_190725122.1">
    <property type="nucleotide sequence ID" value="NZ_CP061539.1"/>
</dbReference>
<gene>
    <name evidence="2" type="ORF">IDM49_04150</name>
</gene>
<feature type="region of interest" description="Disordered" evidence="1">
    <location>
        <begin position="61"/>
        <end position="102"/>
    </location>
</feature>
<sequence>MAQKFSSGYSHGRGSREEQIMQAINWGLEFAASRNQSSSHRKKSKLSQALFIAQQVNKFKNGSTRGTGFRRGKSADYHQGYDRGFQDGMRQAGGSRPGYSKPTGGFFGGFGQGSAQQQNPYSQTHHGYNPYNEHQRGTSSQSAGLYAAEQLARHLPTVLKMMKKK</sequence>
<organism evidence="2 3">
    <name type="scientific">Rothia terrae</name>
    <dbReference type="NCBI Taxonomy" id="396015"/>
    <lineage>
        <taxon>Bacteria</taxon>
        <taxon>Bacillati</taxon>
        <taxon>Actinomycetota</taxon>
        <taxon>Actinomycetes</taxon>
        <taxon>Micrococcales</taxon>
        <taxon>Micrococcaceae</taxon>
        <taxon>Rothia</taxon>
    </lineage>
</organism>
<keyword evidence="3" id="KW-1185">Reference proteome</keyword>
<proteinExistence type="predicted"/>
<evidence type="ECO:0000256" key="1">
    <source>
        <dbReference type="SAM" id="MobiDB-lite"/>
    </source>
</evidence>
<dbReference type="GeneID" id="96623416"/>
<dbReference type="KEGG" id="rter:IDM49_04150"/>
<dbReference type="Proteomes" id="UP000516404">
    <property type="component" value="Chromosome"/>
</dbReference>
<feature type="compositionally biased region" description="Basic and acidic residues" evidence="1">
    <location>
        <begin position="73"/>
        <end position="85"/>
    </location>
</feature>
<name>A0A7H2BFL8_9MICC</name>
<accession>A0A7H2BFL8</accession>
<evidence type="ECO:0000313" key="2">
    <source>
        <dbReference type="EMBL" id="QNV38464.1"/>
    </source>
</evidence>
<reference evidence="2 3" key="1">
    <citation type="submission" date="2020-09" db="EMBL/GenBank/DDBJ databases">
        <title>Investigation of environmental microbes.</title>
        <authorList>
            <person name="Ou Y."/>
            <person name="Kang Q."/>
        </authorList>
    </citation>
    <scope>NUCLEOTIDE SEQUENCE [LARGE SCALE GENOMIC DNA]</scope>
    <source>
        <strain evidence="2 3">KJZ-14</strain>
    </source>
</reference>
<dbReference type="AlphaFoldDB" id="A0A7H2BFL8"/>
<feature type="region of interest" description="Disordered" evidence="1">
    <location>
        <begin position="114"/>
        <end position="142"/>
    </location>
</feature>
<protein>
    <submittedName>
        <fullName evidence="2">Uncharacterized protein</fullName>
    </submittedName>
</protein>